<reference evidence="4 5" key="1">
    <citation type="submission" date="2023-07" db="EMBL/GenBank/DDBJ databases">
        <authorList>
            <person name="Girao M."/>
            <person name="Carvalho M.F."/>
        </authorList>
    </citation>
    <scope>NUCLEOTIDE SEQUENCE [LARGE SCALE GENOMIC DNA]</scope>
    <source>
        <strain evidence="4 5">YIM65754</strain>
    </source>
</reference>
<dbReference type="PANTHER" id="PTHR43639">
    <property type="entry name" value="OXIDOREDUCTASE, SHORT-CHAIN DEHYDROGENASE/REDUCTASE FAMILY (AFU_ORTHOLOGUE AFUA_5G02870)"/>
    <property type="match status" value="1"/>
</dbReference>
<comment type="similarity">
    <text evidence="1">Belongs to the short-chain dehydrogenases/reductases (SDR) family.</text>
</comment>
<comment type="caution">
    <text evidence="4">The sequence shown here is derived from an EMBL/GenBank/DDBJ whole genome shotgun (WGS) entry which is preliminary data.</text>
</comment>
<dbReference type="InterPro" id="IPR057326">
    <property type="entry name" value="KR_dom"/>
</dbReference>
<evidence type="ECO:0000313" key="5">
    <source>
        <dbReference type="Proteomes" id="UP001336020"/>
    </source>
</evidence>
<keyword evidence="5" id="KW-1185">Reference proteome</keyword>
<dbReference type="CDD" id="cd05233">
    <property type="entry name" value="SDR_c"/>
    <property type="match status" value="1"/>
</dbReference>
<keyword evidence="2" id="KW-0560">Oxidoreductase</keyword>
<dbReference type="Pfam" id="PF13561">
    <property type="entry name" value="adh_short_C2"/>
    <property type="match status" value="1"/>
</dbReference>
<proteinExistence type="inferred from homology"/>
<dbReference type="InterPro" id="IPR002347">
    <property type="entry name" value="SDR_fam"/>
</dbReference>
<evidence type="ECO:0000313" key="4">
    <source>
        <dbReference type="EMBL" id="MEE2057161.1"/>
    </source>
</evidence>
<evidence type="ECO:0000259" key="3">
    <source>
        <dbReference type="SMART" id="SM00822"/>
    </source>
</evidence>
<gene>
    <name evidence="4" type="ORF">Q7514_06425</name>
</gene>
<organism evidence="4 5">
    <name type="scientific">Rhodococcus artemisiae</name>
    <dbReference type="NCBI Taxonomy" id="714159"/>
    <lineage>
        <taxon>Bacteria</taxon>
        <taxon>Bacillati</taxon>
        <taxon>Actinomycetota</taxon>
        <taxon>Actinomycetes</taxon>
        <taxon>Mycobacteriales</taxon>
        <taxon>Nocardiaceae</taxon>
        <taxon>Rhodococcus</taxon>
    </lineage>
</organism>
<dbReference type="EMBL" id="JAUTXY010000002">
    <property type="protein sequence ID" value="MEE2057161.1"/>
    <property type="molecule type" value="Genomic_DNA"/>
</dbReference>
<accession>A0ABU7L6I8</accession>
<dbReference type="PROSITE" id="PS00061">
    <property type="entry name" value="ADH_SHORT"/>
    <property type="match status" value="1"/>
</dbReference>
<dbReference type="PRINTS" id="PR00080">
    <property type="entry name" value="SDRFAMILY"/>
</dbReference>
<dbReference type="PRINTS" id="PR00081">
    <property type="entry name" value="GDHRDH"/>
</dbReference>
<evidence type="ECO:0000256" key="2">
    <source>
        <dbReference type="ARBA" id="ARBA00023002"/>
    </source>
</evidence>
<dbReference type="Gene3D" id="3.40.50.720">
    <property type="entry name" value="NAD(P)-binding Rossmann-like Domain"/>
    <property type="match status" value="1"/>
</dbReference>
<dbReference type="SMART" id="SM00822">
    <property type="entry name" value="PKS_KR"/>
    <property type="match status" value="1"/>
</dbReference>
<evidence type="ECO:0000256" key="1">
    <source>
        <dbReference type="ARBA" id="ARBA00006484"/>
    </source>
</evidence>
<protein>
    <submittedName>
        <fullName evidence="4">SDR family oxidoreductase</fullName>
    </submittedName>
</protein>
<dbReference type="Proteomes" id="UP001336020">
    <property type="component" value="Unassembled WGS sequence"/>
</dbReference>
<feature type="domain" description="Ketoreductase" evidence="3">
    <location>
        <begin position="8"/>
        <end position="190"/>
    </location>
</feature>
<dbReference type="RefSeq" id="WP_330132412.1">
    <property type="nucleotide sequence ID" value="NZ_JAUTXY010000002.1"/>
</dbReference>
<name>A0ABU7L6I8_9NOCA</name>
<dbReference type="SUPFAM" id="SSF51735">
    <property type="entry name" value="NAD(P)-binding Rossmann-fold domains"/>
    <property type="match status" value="1"/>
</dbReference>
<dbReference type="InterPro" id="IPR036291">
    <property type="entry name" value="NAD(P)-bd_dom_sf"/>
</dbReference>
<sequence length="253" mass="26122">MAKQTEHVHVCSPEGNGIGRGIARALALAAAGADVAVVGRTSATITAVADEIVARGGRAEPFVCDVTDGVAVDGLVSAVVGEFGGLTVLVNNAMAPAHGLLLDVDEATYRGAMESGPTATWRMMRACHPHLSGHGRIVNLGSAAGIRWDPSGTGAYAAAKEAVRVLTRTAACEWARDGIRVNAILPLANSDTMEEWFRLEPEAAQGYLATVPLGRLGDPETDIGPAVVFLCSDASRYITGHTLAADGGQALVR</sequence>
<dbReference type="InterPro" id="IPR020904">
    <property type="entry name" value="Sc_DH/Rdtase_CS"/>
</dbReference>
<dbReference type="PANTHER" id="PTHR43639:SF1">
    <property type="entry name" value="SHORT-CHAIN DEHYDROGENASE_REDUCTASE FAMILY PROTEIN"/>
    <property type="match status" value="1"/>
</dbReference>